<evidence type="ECO:0000313" key="15">
    <source>
        <dbReference type="Proteomes" id="UP000054359"/>
    </source>
</evidence>
<keyword evidence="10" id="KW-0407">Ion channel</keyword>
<dbReference type="GO" id="GO:0005230">
    <property type="term" value="F:extracellular ligand-gated monoatomic ion channel activity"/>
    <property type="evidence" value="ECO:0007669"/>
    <property type="project" value="InterPro"/>
</dbReference>
<dbReference type="InterPro" id="IPR038050">
    <property type="entry name" value="Neuro_actylchol_rec"/>
</dbReference>
<dbReference type="InterPro" id="IPR006029">
    <property type="entry name" value="Neurotrans-gated_channel_TM"/>
</dbReference>
<dbReference type="EMBL" id="KK116395">
    <property type="protein sequence ID" value="KFM67672.1"/>
    <property type="molecule type" value="Genomic_DNA"/>
</dbReference>
<dbReference type="Proteomes" id="UP000054359">
    <property type="component" value="Unassembled WGS sequence"/>
</dbReference>
<dbReference type="PRINTS" id="PR00253">
    <property type="entry name" value="GABAARECEPTR"/>
</dbReference>
<feature type="non-terminal residue" evidence="14">
    <location>
        <position position="395"/>
    </location>
</feature>
<dbReference type="AlphaFoldDB" id="A0A087TRD3"/>
<dbReference type="STRING" id="407821.A0A087TRD3"/>
<feature type="transmembrane region" description="Helical" evidence="11">
    <location>
        <begin position="303"/>
        <end position="322"/>
    </location>
</feature>
<evidence type="ECO:0000313" key="14">
    <source>
        <dbReference type="EMBL" id="KFM67672.1"/>
    </source>
</evidence>
<dbReference type="PRINTS" id="PR00252">
    <property type="entry name" value="NRIONCHANNEL"/>
</dbReference>
<dbReference type="OMA" id="NEANMEY"/>
<evidence type="ECO:0000256" key="5">
    <source>
        <dbReference type="ARBA" id="ARBA00022692"/>
    </source>
</evidence>
<keyword evidence="15" id="KW-1185">Reference proteome</keyword>
<keyword evidence="4" id="KW-1003">Cell membrane</keyword>
<evidence type="ECO:0000256" key="3">
    <source>
        <dbReference type="ARBA" id="ARBA00022448"/>
    </source>
</evidence>
<comment type="subcellular location">
    <subcellularLocation>
        <location evidence="2">Cell membrane</location>
    </subcellularLocation>
    <subcellularLocation>
        <location evidence="1">Membrane</location>
        <topology evidence="1">Multi-pass membrane protein</topology>
    </subcellularLocation>
</comment>
<dbReference type="CDD" id="cd18993">
    <property type="entry name" value="LGIC_ECD_GluCl"/>
    <property type="match status" value="1"/>
</dbReference>
<dbReference type="InterPro" id="IPR036719">
    <property type="entry name" value="Neuro-gated_channel_TM_sf"/>
</dbReference>
<evidence type="ECO:0000256" key="1">
    <source>
        <dbReference type="ARBA" id="ARBA00004141"/>
    </source>
</evidence>
<name>A0A087TRD3_STEMI</name>
<evidence type="ECO:0000256" key="8">
    <source>
        <dbReference type="ARBA" id="ARBA00023065"/>
    </source>
</evidence>
<proteinExistence type="predicted"/>
<evidence type="ECO:0000256" key="10">
    <source>
        <dbReference type="ARBA" id="ARBA00023303"/>
    </source>
</evidence>
<keyword evidence="8" id="KW-0406">Ion transport</keyword>
<evidence type="ECO:0000259" key="13">
    <source>
        <dbReference type="PROSITE" id="PS50835"/>
    </source>
</evidence>
<dbReference type="Gene3D" id="1.20.58.390">
    <property type="entry name" value="Neurotransmitter-gated ion-channel transmembrane domain"/>
    <property type="match status" value="1"/>
</dbReference>
<evidence type="ECO:0000256" key="12">
    <source>
        <dbReference type="SAM" id="SignalP"/>
    </source>
</evidence>
<accession>A0A087TRD3</accession>
<dbReference type="Pfam" id="PF02932">
    <property type="entry name" value="Neur_chan_memb"/>
    <property type="match status" value="1"/>
</dbReference>
<dbReference type="InterPro" id="IPR007110">
    <property type="entry name" value="Ig-like_dom"/>
</dbReference>
<protein>
    <submittedName>
        <fullName evidence="14">Glutamate-gated chloride channel</fullName>
    </submittedName>
</protein>
<dbReference type="GO" id="GO:0004888">
    <property type="term" value="F:transmembrane signaling receptor activity"/>
    <property type="evidence" value="ECO:0007669"/>
    <property type="project" value="InterPro"/>
</dbReference>
<reference evidence="14 15" key="1">
    <citation type="submission" date="2013-11" db="EMBL/GenBank/DDBJ databases">
        <title>Genome sequencing of Stegodyphus mimosarum.</title>
        <authorList>
            <person name="Bechsgaard J."/>
        </authorList>
    </citation>
    <scope>NUCLEOTIDE SEQUENCE [LARGE SCALE GENOMIC DNA]</scope>
</reference>
<keyword evidence="5 11" id="KW-0812">Transmembrane</keyword>
<keyword evidence="9 11" id="KW-0472">Membrane</keyword>
<dbReference type="Pfam" id="PF02931">
    <property type="entry name" value="Neur_chan_LBD"/>
    <property type="match status" value="1"/>
</dbReference>
<dbReference type="GO" id="GO:0099095">
    <property type="term" value="F:ligand-gated monoatomic anion channel activity"/>
    <property type="evidence" value="ECO:0007669"/>
    <property type="project" value="UniProtKB-ARBA"/>
</dbReference>
<dbReference type="SUPFAM" id="SSF63712">
    <property type="entry name" value="Nicotinic receptor ligand binding domain-like"/>
    <property type="match status" value="1"/>
</dbReference>
<dbReference type="GO" id="GO:0005886">
    <property type="term" value="C:plasma membrane"/>
    <property type="evidence" value="ECO:0007669"/>
    <property type="project" value="UniProtKB-SubCell"/>
</dbReference>
<keyword evidence="6 12" id="KW-0732">Signal</keyword>
<feature type="transmembrane region" description="Helical" evidence="11">
    <location>
        <begin position="237"/>
        <end position="259"/>
    </location>
</feature>
<dbReference type="Gene3D" id="2.70.170.10">
    <property type="entry name" value="Neurotransmitter-gated ion-channel ligand-binding domain"/>
    <property type="match status" value="1"/>
</dbReference>
<dbReference type="OrthoDB" id="407674at2759"/>
<feature type="transmembrane region" description="Helical" evidence="11">
    <location>
        <begin position="271"/>
        <end position="291"/>
    </location>
</feature>
<dbReference type="PROSITE" id="PS50835">
    <property type="entry name" value="IG_LIKE"/>
    <property type="match status" value="1"/>
</dbReference>
<sequence length="395" mass="45390">MALWAPFSSLVLILLFCHVRALSGYLLMKEKKVILDTIFRNYDGRLRPFSDNGTGPSVVTCNMYVRSISNFDDSKMEYETQLTFRQSWVDNRLRYESRNVSYVSLDSPGRLWQPDIFFSNEISGNFHNIIMPNTLTRIYPNGTVLYSIRLSLKLSAPCNLEHFPFDKQVRSIVLASYGHTTDDVVLLWKRDDPVQVTKNLHDTRFTLNSFSNGYCTSRTNTGEYSCLTFHMHFSRNFTYYLVRLYLPTAALVLLSFVTFGLRSHMTTARFGILMGTLICFFVVNTSASNLIPEISYTTALDVWMGVCVCFIFGVLLELCLVVNMNEKSDQQGLDVSGDQLTEEKTTHSLLRFTVAPLRWLNKYSTKGQRTDAISRILFPSVFALFNFIYWLTYAT</sequence>
<dbReference type="InterPro" id="IPR036734">
    <property type="entry name" value="Neur_chan_lig-bd_sf"/>
</dbReference>
<feature type="transmembrane region" description="Helical" evidence="11">
    <location>
        <begin position="372"/>
        <end position="392"/>
    </location>
</feature>
<evidence type="ECO:0000256" key="2">
    <source>
        <dbReference type="ARBA" id="ARBA00004236"/>
    </source>
</evidence>
<feature type="signal peptide" evidence="12">
    <location>
        <begin position="1"/>
        <end position="21"/>
    </location>
</feature>
<organism evidence="14 15">
    <name type="scientific">Stegodyphus mimosarum</name>
    <name type="common">African social velvet spider</name>
    <dbReference type="NCBI Taxonomy" id="407821"/>
    <lineage>
        <taxon>Eukaryota</taxon>
        <taxon>Metazoa</taxon>
        <taxon>Ecdysozoa</taxon>
        <taxon>Arthropoda</taxon>
        <taxon>Chelicerata</taxon>
        <taxon>Arachnida</taxon>
        <taxon>Araneae</taxon>
        <taxon>Araneomorphae</taxon>
        <taxon>Entelegynae</taxon>
        <taxon>Eresoidea</taxon>
        <taxon>Eresidae</taxon>
        <taxon>Stegodyphus</taxon>
    </lineage>
</organism>
<gene>
    <name evidence="14" type="ORF">X975_23831</name>
</gene>
<dbReference type="InterPro" id="IPR006028">
    <property type="entry name" value="GABAA/Glycine_rcpt"/>
</dbReference>
<dbReference type="NCBIfam" id="TIGR00860">
    <property type="entry name" value="LIC"/>
    <property type="match status" value="1"/>
</dbReference>
<feature type="chain" id="PRO_5001829878" evidence="12">
    <location>
        <begin position="22"/>
        <end position="395"/>
    </location>
</feature>
<feature type="domain" description="Ig-like" evidence="13">
    <location>
        <begin position="132"/>
        <end position="238"/>
    </location>
</feature>
<keyword evidence="7 11" id="KW-1133">Transmembrane helix</keyword>
<evidence type="ECO:0000256" key="9">
    <source>
        <dbReference type="ARBA" id="ARBA00023136"/>
    </source>
</evidence>
<dbReference type="SUPFAM" id="SSF90112">
    <property type="entry name" value="Neurotransmitter-gated ion-channel transmembrane pore"/>
    <property type="match status" value="1"/>
</dbReference>
<dbReference type="InterPro" id="IPR006201">
    <property type="entry name" value="Neur_channel"/>
</dbReference>
<evidence type="ECO:0000256" key="4">
    <source>
        <dbReference type="ARBA" id="ARBA00022475"/>
    </source>
</evidence>
<evidence type="ECO:0000256" key="6">
    <source>
        <dbReference type="ARBA" id="ARBA00022729"/>
    </source>
</evidence>
<dbReference type="PANTHER" id="PTHR18945">
    <property type="entry name" value="NEUROTRANSMITTER GATED ION CHANNEL"/>
    <property type="match status" value="1"/>
</dbReference>
<evidence type="ECO:0000256" key="7">
    <source>
        <dbReference type="ARBA" id="ARBA00022989"/>
    </source>
</evidence>
<evidence type="ECO:0000256" key="11">
    <source>
        <dbReference type="SAM" id="Phobius"/>
    </source>
</evidence>
<dbReference type="InterPro" id="IPR006202">
    <property type="entry name" value="Neur_chan_lig-bd"/>
</dbReference>
<dbReference type="GO" id="GO:0005254">
    <property type="term" value="F:chloride channel activity"/>
    <property type="evidence" value="ECO:0007669"/>
    <property type="project" value="UniProtKB-ARBA"/>
</dbReference>
<keyword evidence="3" id="KW-0813">Transport</keyword>